<proteinExistence type="predicted"/>
<dbReference type="EMBL" id="CP000472">
    <property type="protein sequence ID" value="ACJ30109.1"/>
    <property type="molecule type" value="Genomic_DNA"/>
</dbReference>
<dbReference type="Proteomes" id="UP000000753">
    <property type="component" value="Chromosome"/>
</dbReference>
<evidence type="ECO:0000313" key="2">
    <source>
        <dbReference type="Proteomes" id="UP000000753"/>
    </source>
</evidence>
<keyword evidence="2" id="KW-1185">Reference proteome</keyword>
<reference evidence="1 2" key="1">
    <citation type="journal article" date="2008" name="PLoS ONE">
        <title>Environmental adaptation: genomic analysis of the piezotolerant and psychrotolerant deep-sea iron reducing bacterium Shewanella piezotolerans WP3.</title>
        <authorList>
            <person name="Wang F."/>
            <person name="Wang J."/>
            <person name="Jian H."/>
            <person name="Zhang B."/>
            <person name="Li S."/>
            <person name="Wang F."/>
            <person name="Zeng X."/>
            <person name="Gao L."/>
            <person name="Bartlett D.H."/>
            <person name="Yu J."/>
            <person name="Hu S."/>
            <person name="Xiao X."/>
        </authorList>
    </citation>
    <scope>NUCLEOTIDE SEQUENCE [LARGE SCALE GENOMIC DNA]</scope>
    <source>
        <strain evidence="2">WP3 / JCM 13877</strain>
    </source>
</reference>
<gene>
    <name evidence="1" type="ordered locus">swp_3409</name>
</gene>
<name>B8CRV1_SHEPW</name>
<dbReference type="HOGENOM" id="CLU_3383748_0_0_6"/>
<accession>B8CRV1</accession>
<sequence>MTNLLKTENIIFLTLLIGSGLQRLVTIFKQLFA</sequence>
<organism evidence="1 2">
    <name type="scientific">Shewanella piezotolerans (strain WP3 / JCM 13877)</name>
    <dbReference type="NCBI Taxonomy" id="225849"/>
    <lineage>
        <taxon>Bacteria</taxon>
        <taxon>Pseudomonadati</taxon>
        <taxon>Pseudomonadota</taxon>
        <taxon>Gammaproteobacteria</taxon>
        <taxon>Alteromonadales</taxon>
        <taxon>Shewanellaceae</taxon>
        <taxon>Shewanella</taxon>
    </lineage>
</organism>
<protein>
    <submittedName>
        <fullName evidence="1">Uncharacterized protein</fullName>
    </submittedName>
</protein>
<dbReference type="KEGG" id="swp:swp_3409"/>
<dbReference type="STRING" id="225849.swp_3409"/>
<evidence type="ECO:0000313" key="1">
    <source>
        <dbReference type="EMBL" id="ACJ30109.1"/>
    </source>
</evidence>
<dbReference type="AlphaFoldDB" id="B8CRV1"/>